<dbReference type="PRINTS" id="PR00722">
    <property type="entry name" value="CHYMOTRYPSIN"/>
</dbReference>
<feature type="compositionally biased region" description="Polar residues" evidence="5">
    <location>
        <begin position="353"/>
        <end position="362"/>
    </location>
</feature>
<evidence type="ECO:0000313" key="7">
    <source>
        <dbReference type="EMBL" id="EGI62024.1"/>
    </source>
</evidence>
<dbReference type="MEROPS" id="S01.225"/>
<protein>
    <submittedName>
        <fullName evidence="7">Serine proteinase stubble</fullName>
    </submittedName>
</protein>
<dbReference type="InterPro" id="IPR033116">
    <property type="entry name" value="TRYPSIN_SER"/>
</dbReference>
<dbReference type="PANTHER" id="PTHR24252">
    <property type="entry name" value="ACROSIN-RELATED"/>
    <property type="match status" value="1"/>
</dbReference>
<dbReference type="InParanoid" id="F4WUW0"/>
<dbReference type="AlphaFoldDB" id="F4WUW0"/>
<dbReference type="EMBL" id="GL888378">
    <property type="protein sequence ID" value="EGI62024.1"/>
    <property type="molecule type" value="Genomic_DNA"/>
</dbReference>
<dbReference type="PROSITE" id="PS50240">
    <property type="entry name" value="TRYPSIN_DOM"/>
    <property type="match status" value="1"/>
</dbReference>
<keyword evidence="3" id="KW-0720">Serine protease</keyword>
<feature type="compositionally biased region" description="Polar residues" evidence="5">
    <location>
        <begin position="313"/>
        <end position="322"/>
    </location>
</feature>
<reference evidence="7" key="1">
    <citation type="submission" date="2011-02" db="EMBL/GenBank/DDBJ databases">
        <title>The genome of the leaf-cutting ant Acromyrmex echinatior suggests key adaptations to social evolution and fungus farming.</title>
        <authorList>
            <person name="Nygaard S."/>
            <person name="Zhang G."/>
        </authorList>
    </citation>
    <scope>NUCLEOTIDE SEQUENCE</scope>
</reference>
<gene>
    <name evidence="7" type="ORF">G5I_09712</name>
</gene>
<dbReference type="eggNOG" id="KOG3627">
    <property type="taxonomic scope" value="Eukaryota"/>
</dbReference>
<feature type="compositionally biased region" description="Polar residues" evidence="5">
    <location>
        <begin position="647"/>
        <end position="656"/>
    </location>
</feature>
<dbReference type="SUPFAM" id="SSF50494">
    <property type="entry name" value="Trypsin-like serine proteases"/>
    <property type="match status" value="1"/>
</dbReference>
<dbReference type="Pfam" id="PF00089">
    <property type="entry name" value="Trypsin"/>
    <property type="match status" value="1"/>
</dbReference>
<evidence type="ECO:0000256" key="2">
    <source>
        <dbReference type="ARBA" id="ARBA00022801"/>
    </source>
</evidence>
<evidence type="ECO:0000256" key="1">
    <source>
        <dbReference type="ARBA" id="ARBA00022670"/>
    </source>
</evidence>
<sequence length="1020" mass="110786">MDKSAIDRVALLHDSRTVMRRSNEHDLKSAITGSSGASSCPSLLHVLPEVAATAATGVVREVAASDSSIFCFLTLSQSGLRRKHCLKHVEVDFAQPDFTTAAYIEKPDINSNTWWRVHGIRMRWIGYVATILWWSGIARSLSTLNRGHSYKITPKPCKVPGSDSKEGTCMFVWECIKSEGTHVGVCVDTFMFGSCCVHNTTVNTIGTFYHPHNHYQQHQQQHDGTTSTLRPGLLLAEPTGNETIRLTSTSLLGFSSTASTTAKTNLHHFSGSHGSEGSTRPMKPYSHGIGRPLQKRPHAKPTSEHEVDVLQTPAVSSASTDTWAEGRPQETKRPGHHPGHSHHHKTRPDDGTPSDNPSSVLSQPGFKDKLETHNTLIVRLPGKEHADDEVVDSSGLSKPNKQGKPGKPGNQRPFESRPDDGKTEDVDLSVQETINRPNVNSVIESEPGKETHPGLNFVHTERPHWATKPAQSKPSSTDFSKPYFSIKTTTYRPISSQPDHRPNFISRPNWVLSTKTSTTTTVRPTYARQPSTSAAGSVPQTSHWQVTTEPAFVTKQKPSSLSSSLPTSFSSLSSSSSSSSSASASSKPITAITVPETVRIPSLGTSSHFWSNSWTPPRPSLKPHWTDSPSLLQNGPENFPPRPSLKPTESQQSTEYQKPLGSAHYITTSHLETSTRPRPTKKTTMQSTTPSTLTSSASGTTSPTSTTVTTMTTTSSTTSASSTSTTSVTTTQGLSTTTAVTASEKATGSVMTVAAADESKNMQCGVPPLFPRPETRIVGGKDASFGRWPWQVSVRRTSFFGFSSTHRCGGAVLNENWIATAGHCVDDLLTSQIRIRVGEYDFSSVQERLPYVERGVAKKVVHPKYNFFTYEYDLALVRLESSLTFAAHISPICLPATDDLLIGENATVTGWGRLSEGGTLPSVLQEVSVPIVSNDRCKSMFLRAGRHEFIPDIFLCAGYETGGQDSCQGDSGGPLQVRGKDGRYFLAGIISWGIGCAEANLPGVCTRISKFVPWILKNVT</sequence>
<evidence type="ECO:0000256" key="4">
    <source>
        <dbReference type="ARBA" id="ARBA00023157"/>
    </source>
</evidence>
<feature type="region of interest" description="Disordered" evidence="5">
    <location>
        <begin position="619"/>
        <end position="734"/>
    </location>
</feature>
<feature type="region of interest" description="Disordered" evidence="5">
    <location>
        <begin position="516"/>
        <end position="543"/>
    </location>
</feature>
<dbReference type="InterPro" id="IPR001254">
    <property type="entry name" value="Trypsin_dom"/>
</dbReference>
<dbReference type="PANTHER" id="PTHR24252:SF7">
    <property type="entry name" value="HYALIN"/>
    <property type="match status" value="1"/>
</dbReference>
<dbReference type="CDD" id="cd00190">
    <property type="entry name" value="Tryp_SPc"/>
    <property type="match status" value="1"/>
</dbReference>
<keyword evidence="4" id="KW-1015">Disulfide bond</keyword>
<dbReference type="SMART" id="SM00020">
    <property type="entry name" value="Tryp_SPc"/>
    <property type="match status" value="1"/>
</dbReference>
<feature type="domain" description="Peptidase S1" evidence="6">
    <location>
        <begin position="777"/>
        <end position="1020"/>
    </location>
</feature>
<name>F4WUW0_ACREC</name>
<dbReference type="GO" id="GO:0004252">
    <property type="term" value="F:serine-type endopeptidase activity"/>
    <property type="evidence" value="ECO:0007669"/>
    <property type="project" value="InterPro"/>
</dbReference>
<evidence type="ECO:0000256" key="5">
    <source>
        <dbReference type="SAM" id="MobiDB-lite"/>
    </source>
</evidence>
<feature type="compositionally biased region" description="Polar residues" evidence="5">
    <location>
        <begin position="665"/>
        <end position="674"/>
    </location>
</feature>
<dbReference type="InterPro" id="IPR001314">
    <property type="entry name" value="Peptidase_S1A"/>
</dbReference>
<evidence type="ECO:0000256" key="3">
    <source>
        <dbReference type="ARBA" id="ARBA00022825"/>
    </source>
</evidence>
<accession>F4WUW0</accession>
<dbReference type="FunCoup" id="F4WUW0">
    <property type="interactions" value="17"/>
</dbReference>
<organism evidence="8">
    <name type="scientific">Acromyrmex echinatior</name>
    <name type="common">Panamanian leafcutter ant</name>
    <name type="synonym">Acromyrmex octospinosus echinatior</name>
    <dbReference type="NCBI Taxonomy" id="103372"/>
    <lineage>
        <taxon>Eukaryota</taxon>
        <taxon>Metazoa</taxon>
        <taxon>Ecdysozoa</taxon>
        <taxon>Arthropoda</taxon>
        <taxon>Hexapoda</taxon>
        <taxon>Insecta</taxon>
        <taxon>Pterygota</taxon>
        <taxon>Neoptera</taxon>
        <taxon>Endopterygota</taxon>
        <taxon>Hymenoptera</taxon>
        <taxon>Apocrita</taxon>
        <taxon>Aculeata</taxon>
        <taxon>Formicoidea</taxon>
        <taxon>Formicidae</taxon>
        <taxon>Myrmicinae</taxon>
        <taxon>Acromyrmex</taxon>
    </lineage>
</organism>
<feature type="region of interest" description="Disordered" evidence="5">
    <location>
        <begin position="265"/>
        <end position="426"/>
    </location>
</feature>
<keyword evidence="8" id="KW-1185">Reference proteome</keyword>
<dbReference type="GO" id="GO:0006508">
    <property type="term" value="P:proteolysis"/>
    <property type="evidence" value="ECO:0007669"/>
    <property type="project" value="UniProtKB-KW"/>
</dbReference>
<feature type="region of interest" description="Disordered" evidence="5">
    <location>
        <begin position="555"/>
        <end position="589"/>
    </location>
</feature>
<feature type="compositionally biased region" description="Low complexity" evidence="5">
    <location>
        <begin position="682"/>
        <end position="734"/>
    </location>
</feature>
<feature type="compositionally biased region" description="Low complexity" evidence="5">
    <location>
        <begin position="398"/>
        <end position="411"/>
    </location>
</feature>
<feature type="compositionally biased region" description="Basic residues" evidence="5">
    <location>
        <begin position="334"/>
        <end position="346"/>
    </location>
</feature>
<feature type="compositionally biased region" description="Polar residues" evidence="5">
    <location>
        <begin position="627"/>
        <end position="636"/>
    </location>
</feature>
<feature type="compositionally biased region" description="Low complexity" evidence="5">
    <location>
        <begin position="559"/>
        <end position="586"/>
    </location>
</feature>
<dbReference type="InterPro" id="IPR043504">
    <property type="entry name" value="Peptidase_S1_PA_chymotrypsin"/>
</dbReference>
<feature type="compositionally biased region" description="Basic and acidic residues" evidence="5">
    <location>
        <begin position="414"/>
        <end position="425"/>
    </location>
</feature>
<feature type="compositionally biased region" description="Polar residues" evidence="5">
    <location>
        <begin position="528"/>
        <end position="543"/>
    </location>
</feature>
<proteinExistence type="predicted"/>
<feature type="compositionally biased region" description="Low complexity" evidence="5">
    <location>
        <begin position="265"/>
        <end position="278"/>
    </location>
</feature>
<keyword evidence="1" id="KW-0645">Protease</keyword>
<dbReference type="PROSITE" id="PS00135">
    <property type="entry name" value="TRYPSIN_SER"/>
    <property type="match status" value="1"/>
</dbReference>
<dbReference type="Gene3D" id="2.40.10.10">
    <property type="entry name" value="Trypsin-like serine proteases"/>
    <property type="match status" value="1"/>
</dbReference>
<dbReference type="Proteomes" id="UP000007755">
    <property type="component" value="Unassembled WGS sequence"/>
</dbReference>
<dbReference type="InterPro" id="IPR009003">
    <property type="entry name" value="Peptidase_S1_PA"/>
</dbReference>
<dbReference type="OrthoDB" id="414661at2759"/>
<evidence type="ECO:0000259" key="6">
    <source>
        <dbReference type="PROSITE" id="PS50240"/>
    </source>
</evidence>
<dbReference type="FunFam" id="2.40.10.10:FF:000006">
    <property type="entry name" value="Serine proteinase stubble"/>
    <property type="match status" value="1"/>
</dbReference>
<evidence type="ECO:0000313" key="8">
    <source>
        <dbReference type="Proteomes" id="UP000007755"/>
    </source>
</evidence>
<dbReference type="STRING" id="103372.F4WUW0"/>
<keyword evidence="2" id="KW-0378">Hydrolase</keyword>